<evidence type="ECO:0000313" key="8">
    <source>
        <dbReference type="EMBL" id="OBT96062.1"/>
    </source>
</evidence>
<feature type="region of interest" description="Disordered" evidence="6">
    <location>
        <begin position="1"/>
        <end position="230"/>
    </location>
</feature>
<dbReference type="EMBL" id="KV460231">
    <property type="protein sequence ID" value="OBT96062.1"/>
    <property type="molecule type" value="Genomic_DNA"/>
</dbReference>
<dbReference type="InterPro" id="IPR021740">
    <property type="entry name" value="Velvet"/>
</dbReference>
<feature type="compositionally biased region" description="Pro residues" evidence="6">
    <location>
        <begin position="70"/>
        <end position="82"/>
    </location>
</feature>
<evidence type="ECO:0000256" key="5">
    <source>
        <dbReference type="ARBA" id="ARBA00023242"/>
    </source>
</evidence>
<protein>
    <recommendedName>
        <fullName evidence="7">Velvet domain-containing protein</fullName>
    </recommendedName>
</protein>
<evidence type="ECO:0000313" key="9">
    <source>
        <dbReference type="Proteomes" id="UP000091956"/>
    </source>
</evidence>
<name>A0A1B8GJP1_9PEZI</name>
<comment type="subcellular location">
    <subcellularLocation>
        <location evidence="1">Nucleus</location>
    </subcellularLocation>
</comment>
<dbReference type="InterPro" id="IPR038491">
    <property type="entry name" value="Velvet_dom_sf"/>
</dbReference>
<reference evidence="8 9" key="1">
    <citation type="submission" date="2016-03" db="EMBL/GenBank/DDBJ databases">
        <title>Comparative genomics of Pseudogymnoascus destructans, the fungus causing white-nose syndrome of bats.</title>
        <authorList>
            <person name="Palmer J.M."/>
            <person name="Drees K.P."/>
            <person name="Foster J.T."/>
            <person name="Lindner D.L."/>
        </authorList>
    </citation>
    <scope>NUCLEOTIDE SEQUENCE [LARGE SCALE GENOMIC DNA]</scope>
    <source>
        <strain evidence="8 9">UAMH 10579</strain>
    </source>
</reference>
<keyword evidence="2" id="KW-0749">Sporulation</keyword>
<feature type="compositionally biased region" description="Basic and acidic residues" evidence="6">
    <location>
        <begin position="17"/>
        <end position="26"/>
    </location>
</feature>
<feature type="compositionally biased region" description="Polar residues" evidence="6">
    <location>
        <begin position="85"/>
        <end position="97"/>
    </location>
</feature>
<keyword evidence="5" id="KW-0539">Nucleus</keyword>
<evidence type="ECO:0000256" key="4">
    <source>
        <dbReference type="ARBA" id="ARBA00023163"/>
    </source>
</evidence>
<dbReference type="STRING" id="342668.A0A1B8GJP1"/>
<keyword evidence="4" id="KW-0804">Transcription</keyword>
<dbReference type="GO" id="GO:0030435">
    <property type="term" value="P:sporulation resulting in formation of a cellular spore"/>
    <property type="evidence" value="ECO:0007669"/>
    <property type="project" value="UniProtKB-KW"/>
</dbReference>
<dbReference type="InterPro" id="IPR037525">
    <property type="entry name" value="Velvet_dom"/>
</dbReference>
<dbReference type="Pfam" id="PF11754">
    <property type="entry name" value="Velvet"/>
    <property type="match status" value="1"/>
</dbReference>
<dbReference type="PANTHER" id="PTHR33572:SF17">
    <property type="entry name" value="SEXUAL DEVELOPMENT REGULATOR VELC"/>
    <property type="match status" value="1"/>
</dbReference>
<dbReference type="Gene3D" id="2.60.40.3960">
    <property type="entry name" value="Velvet domain"/>
    <property type="match status" value="1"/>
</dbReference>
<evidence type="ECO:0000259" key="7">
    <source>
        <dbReference type="PROSITE" id="PS51821"/>
    </source>
</evidence>
<keyword evidence="3" id="KW-0805">Transcription regulation</keyword>
<dbReference type="GeneID" id="28840086"/>
<feature type="compositionally biased region" description="Polar residues" evidence="6">
    <location>
        <begin position="1"/>
        <end position="14"/>
    </location>
</feature>
<proteinExistence type="predicted"/>
<keyword evidence="9" id="KW-1185">Reference proteome</keyword>
<feature type="region of interest" description="Disordered" evidence="6">
    <location>
        <begin position="267"/>
        <end position="291"/>
    </location>
</feature>
<feature type="compositionally biased region" description="Polar residues" evidence="6">
    <location>
        <begin position="175"/>
        <end position="202"/>
    </location>
</feature>
<evidence type="ECO:0000256" key="1">
    <source>
        <dbReference type="ARBA" id="ARBA00004123"/>
    </source>
</evidence>
<sequence>MDRQYSSRPPSATSMDGPRDDPRSYSDRFTLPPLEYSSDRPMPNNIRYPPSSPIVTLPSLQNQQNQHPYHPYPPQDRQPPMHPQEQQVKFTPFQPGTGSVYHFGRQTAETRQVRKIGQRRDAAEEYRKLLGSNNGEPTSRPPPPPQHQQSRPLSQQSSPTFGPPRPMQDPYSAQGRPNNHINNQSDPNNHHVQLLRSPSPQSRDLRKRPSTGTLPKPKEQKLRDSSGIGIADLIRPDSSKYTTTDVHAAHAATTSRRACMWFRRTRPPRRGPASYPRAAHHPAPTTTAMSASDEMARRLRYPYYVVHCSLWDASRDIDSGAMEGDGSVGGGERRNQQRRLMGTLVASPFVGKDERGVEGCFFCFPDLSCRTTGQYRLKFVLMVLDPNTMKMGTKVPYSASVTSGVVTVFAAKDFPGMQASTALTRRLKEQGCLISVKKGIEKIGERGGESDDEGAGSKR</sequence>
<organism evidence="8 9">
    <name type="scientific">Pseudogymnoascus verrucosus</name>
    <dbReference type="NCBI Taxonomy" id="342668"/>
    <lineage>
        <taxon>Eukaryota</taxon>
        <taxon>Fungi</taxon>
        <taxon>Dikarya</taxon>
        <taxon>Ascomycota</taxon>
        <taxon>Pezizomycotina</taxon>
        <taxon>Leotiomycetes</taxon>
        <taxon>Thelebolales</taxon>
        <taxon>Thelebolaceae</taxon>
        <taxon>Pseudogymnoascus</taxon>
    </lineage>
</organism>
<gene>
    <name evidence="8" type="ORF">VE01_06700</name>
</gene>
<dbReference type="GO" id="GO:0005634">
    <property type="term" value="C:nucleus"/>
    <property type="evidence" value="ECO:0007669"/>
    <property type="project" value="UniProtKB-SubCell"/>
</dbReference>
<dbReference type="RefSeq" id="XP_018129795.1">
    <property type="nucleotide sequence ID" value="XM_018276140.1"/>
</dbReference>
<dbReference type="PROSITE" id="PS51821">
    <property type="entry name" value="VELVET"/>
    <property type="match status" value="1"/>
</dbReference>
<dbReference type="AlphaFoldDB" id="A0A1B8GJP1"/>
<reference evidence="9" key="2">
    <citation type="journal article" date="2018" name="Nat. Commun.">
        <title>Extreme sensitivity to ultraviolet light in the fungal pathogen causing white-nose syndrome of bats.</title>
        <authorList>
            <person name="Palmer J.M."/>
            <person name="Drees K.P."/>
            <person name="Foster J.T."/>
            <person name="Lindner D.L."/>
        </authorList>
    </citation>
    <scope>NUCLEOTIDE SEQUENCE [LARGE SCALE GENOMIC DNA]</scope>
    <source>
        <strain evidence="9">UAMH 10579</strain>
    </source>
</reference>
<dbReference type="OrthoDB" id="3056235at2759"/>
<evidence type="ECO:0000256" key="3">
    <source>
        <dbReference type="ARBA" id="ARBA00023015"/>
    </source>
</evidence>
<feature type="domain" description="Velvet" evidence="7">
    <location>
        <begin position="1"/>
        <end position="437"/>
    </location>
</feature>
<dbReference type="Proteomes" id="UP000091956">
    <property type="component" value="Unassembled WGS sequence"/>
</dbReference>
<feature type="compositionally biased region" description="Low complexity" evidence="6">
    <location>
        <begin position="147"/>
        <end position="160"/>
    </location>
</feature>
<evidence type="ECO:0000256" key="2">
    <source>
        <dbReference type="ARBA" id="ARBA00022969"/>
    </source>
</evidence>
<evidence type="ECO:0000256" key="6">
    <source>
        <dbReference type="SAM" id="MobiDB-lite"/>
    </source>
</evidence>
<accession>A0A1B8GJP1</accession>
<dbReference type="PANTHER" id="PTHR33572">
    <property type="entry name" value="SPORE DEVELOPMENT REGULATOR VOSA"/>
    <property type="match status" value="1"/>
</dbReference>
<feature type="compositionally biased region" description="Basic and acidic residues" evidence="6">
    <location>
        <begin position="118"/>
        <end position="128"/>
    </location>
</feature>